<evidence type="ECO:0000259" key="2">
    <source>
        <dbReference type="PROSITE" id="PS51371"/>
    </source>
</evidence>
<name>A0A329QEH2_9ACTN</name>
<dbReference type="AlphaFoldDB" id="A0A329QEH2"/>
<gene>
    <name evidence="3" type="ORF">DPM12_18530</name>
</gene>
<dbReference type="InterPro" id="IPR046342">
    <property type="entry name" value="CBS_dom_sf"/>
</dbReference>
<protein>
    <submittedName>
        <fullName evidence="3">Nucleotidyl transferase</fullName>
    </submittedName>
</protein>
<dbReference type="SUPFAM" id="SSF54631">
    <property type="entry name" value="CBS-domain pair"/>
    <property type="match status" value="1"/>
</dbReference>
<dbReference type="Gene3D" id="3.10.580.10">
    <property type="entry name" value="CBS-domain"/>
    <property type="match status" value="1"/>
</dbReference>
<proteinExistence type="predicted"/>
<dbReference type="Proteomes" id="UP000250462">
    <property type="component" value="Unassembled WGS sequence"/>
</dbReference>
<keyword evidence="3" id="KW-0808">Transferase</keyword>
<feature type="domain" description="CBS" evidence="2">
    <location>
        <begin position="70"/>
        <end position="127"/>
    </location>
</feature>
<dbReference type="EMBL" id="QMIG01000025">
    <property type="protein sequence ID" value="RAW10726.1"/>
    <property type="molecule type" value="Genomic_DNA"/>
</dbReference>
<dbReference type="GO" id="GO:0016740">
    <property type="term" value="F:transferase activity"/>
    <property type="evidence" value="ECO:0007669"/>
    <property type="project" value="UniProtKB-KW"/>
</dbReference>
<dbReference type="InterPro" id="IPR050486">
    <property type="entry name" value="Mannose-1P_guanyltransferase"/>
</dbReference>
<dbReference type="Pfam" id="PF00483">
    <property type="entry name" value="NTP_transferase"/>
    <property type="match status" value="1"/>
</dbReference>
<dbReference type="InterPro" id="IPR005835">
    <property type="entry name" value="NTP_transferase_dom"/>
</dbReference>
<dbReference type="SUPFAM" id="SSF53448">
    <property type="entry name" value="Nucleotide-diphospho-sugar transferases"/>
    <property type="match status" value="1"/>
</dbReference>
<keyword evidence="4" id="KW-1185">Reference proteome</keyword>
<dbReference type="PANTHER" id="PTHR22572">
    <property type="entry name" value="SUGAR-1-PHOSPHATE GUANYL TRANSFERASE"/>
    <property type="match status" value="1"/>
</dbReference>
<dbReference type="SMART" id="SM00116">
    <property type="entry name" value="CBS"/>
    <property type="match status" value="2"/>
</dbReference>
<dbReference type="CDD" id="cd06426">
    <property type="entry name" value="NTP_transferase_like_2"/>
    <property type="match status" value="1"/>
</dbReference>
<evidence type="ECO:0000313" key="3">
    <source>
        <dbReference type="EMBL" id="RAW10726.1"/>
    </source>
</evidence>
<dbReference type="PROSITE" id="PS51371">
    <property type="entry name" value="CBS"/>
    <property type="match status" value="2"/>
</dbReference>
<dbReference type="InterPro" id="IPR029044">
    <property type="entry name" value="Nucleotide-diphossugar_trans"/>
</dbReference>
<evidence type="ECO:0000256" key="1">
    <source>
        <dbReference type="PROSITE-ProRule" id="PRU00703"/>
    </source>
</evidence>
<accession>A0A329QEH2</accession>
<keyword evidence="1" id="KW-0129">CBS domain</keyword>
<feature type="domain" description="CBS" evidence="2">
    <location>
        <begin position="1"/>
        <end position="62"/>
    </location>
</feature>
<evidence type="ECO:0000313" key="4">
    <source>
        <dbReference type="Proteomes" id="UP000250462"/>
    </source>
</evidence>
<comment type="caution">
    <text evidence="3">The sequence shown here is derived from an EMBL/GenBank/DDBJ whole genome shotgun (WGS) entry which is preliminary data.</text>
</comment>
<dbReference type="Pfam" id="PF00571">
    <property type="entry name" value="CBS"/>
    <property type="match status" value="2"/>
</dbReference>
<organism evidence="3 4">
    <name type="scientific">Phytoactinopolyspora halophila</name>
    <dbReference type="NCBI Taxonomy" id="1981511"/>
    <lineage>
        <taxon>Bacteria</taxon>
        <taxon>Bacillati</taxon>
        <taxon>Actinomycetota</taxon>
        <taxon>Actinomycetes</taxon>
        <taxon>Jiangellales</taxon>
        <taxon>Jiangellaceae</taxon>
        <taxon>Phytoactinopolyspora</taxon>
    </lineage>
</organism>
<dbReference type="Gene3D" id="3.90.550.10">
    <property type="entry name" value="Spore Coat Polysaccharide Biosynthesis Protein SpsA, Chain A"/>
    <property type="match status" value="1"/>
</dbReference>
<reference evidence="3 4" key="1">
    <citation type="submission" date="2018-06" db="EMBL/GenBank/DDBJ databases">
        <title>Phytoactinopolyspora halophila sp. nov., a novel halophilic actinomycete isolated from a saline soil in China.</title>
        <authorList>
            <person name="Tang S.-K."/>
        </authorList>
    </citation>
    <scope>NUCLEOTIDE SEQUENCE [LARGE SCALE GENOMIC DNA]</scope>
    <source>
        <strain evidence="3 4">YIM 96934</strain>
    </source>
</reference>
<dbReference type="InterPro" id="IPR000644">
    <property type="entry name" value="CBS_dom"/>
</dbReference>
<sequence>MRRNGVGLPDMVTHPWASIRDCLTVIEKHGVDGVVVVDDDDRLLGVLDQAVMRKALVGGSDLDDPAGELVQNPVTTVPPDCGRAEVLDVMSALGVSEVPVVDENGRVRGVHVHDRIIGGPRRDNWAVVMAGGRGSRLAPLTNDIPKPMLPVAGRPILERLILHLVGEGITRIFLAINYLGEMIEEHFGDGSALGCEIEYLREDPDRPLGTGGPLRLLYDQGMSPQVPLMVMNGDLVTGFAVGDMLDTHQQSGAVATIATSEYQHQVPYGVLEGDGTWLERIAEKPTSAWPVSAGIYVLEPYLLERIPPFTLFPITKLFDDCLTRGEPVALWSLRDQWQDIGRPDELARARGQI</sequence>